<reference evidence="2 3" key="1">
    <citation type="submission" date="2017-03" db="EMBL/GenBank/DDBJ databases">
        <title>Foreign affairs: Plasmid Transfer between Roseobacters and Rhizobia.</title>
        <authorList>
            <person name="Bartling P."/>
            <person name="Bunk B."/>
            <person name="Overmann J."/>
            <person name="Brinkmann H."/>
            <person name="Petersen J."/>
        </authorList>
    </citation>
    <scope>NUCLEOTIDE SEQUENCE [LARGE SCALE GENOMIC DNA]</scope>
    <source>
        <strain evidence="2 3">MACL11</strain>
    </source>
</reference>
<evidence type="ECO:0000313" key="3">
    <source>
        <dbReference type="Proteomes" id="UP000191135"/>
    </source>
</evidence>
<dbReference type="GO" id="GO:0005829">
    <property type="term" value="C:cytosol"/>
    <property type="evidence" value="ECO:0007669"/>
    <property type="project" value="TreeGrafter"/>
</dbReference>
<organism evidence="2 3">
    <name type="scientific">Martelella mediterranea DSM 17316</name>
    <dbReference type="NCBI Taxonomy" id="1122214"/>
    <lineage>
        <taxon>Bacteria</taxon>
        <taxon>Pseudomonadati</taxon>
        <taxon>Pseudomonadota</taxon>
        <taxon>Alphaproteobacteria</taxon>
        <taxon>Hyphomicrobiales</taxon>
        <taxon>Aurantimonadaceae</taxon>
        <taxon>Martelella</taxon>
    </lineage>
</organism>
<gene>
    <name evidence="2" type="primary">azr_3</name>
    <name evidence="2" type="ORF">Mame_03466</name>
</gene>
<keyword evidence="2" id="KW-0560">Oxidoreductase</keyword>
<dbReference type="EC" id="1.7.1.6" evidence="2"/>
<dbReference type="PANTHER" id="PTHR30543">
    <property type="entry name" value="CHROMATE REDUCTASE"/>
    <property type="match status" value="1"/>
</dbReference>
<dbReference type="PANTHER" id="PTHR30543:SF21">
    <property type="entry name" value="NAD(P)H-DEPENDENT FMN REDUCTASE LOT6"/>
    <property type="match status" value="1"/>
</dbReference>
<dbReference type="eggNOG" id="COG0431">
    <property type="taxonomic scope" value="Bacteria"/>
</dbReference>
<dbReference type="EMBL" id="CP020330">
    <property type="protein sequence ID" value="AQZ52771.1"/>
    <property type="molecule type" value="Genomic_DNA"/>
</dbReference>
<dbReference type="Pfam" id="PF03358">
    <property type="entry name" value="FMN_red"/>
    <property type="match status" value="1"/>
</dbReference>
<dbReference type="Proteomes" id="UP000191135">
    <property type="component" value="Chromosome"/>
</dbReference>
<dbReference type="SUPFAM" id="SSF52218">
    <property type="entry name" value="Flavoproteins"/>
    <property type="match status" value="1"/>
</dbReference>
<proteinExistence type="predicted"/>
<dbReference type="GO" id="GO:0050446">
    <property type="term" value="F:azobenzene reductase (NADP+) activity"/>
    <property type="evidence" value="ECO:0007669"/>
    <property type="project" value="UniProtKB-EC"/>
</dbReference>
<dbReference type="Gene3D" id="3.40.50.360">
    <property type="match status" value="1"/>
</dbReference>
<protein>
    <submittedName>
        <fullName evidence="2">NADPH azoreductase</fullName>
        <ecNumber evidence="2">1.7.1.6</ecNumber>
    </submittedName>
</protein>
<dbReference type="KEGG" id="mmed:Mame_03466"/>
<evidence type="ECO:0000259" key="1">
    <source>
        <dbReference type="Pfam" id="PF03358"/>
    </source>
</evidence>
<dbReference type="AlphaFoldDB" id="A0A1U9Z519"/>
<feature type="domain" description="NADPH-dependent FMN reductase-like" evidence="1">
    <location>
        <begin position="1"/>
        <end position="144"/>
    </location>
</feature>
<sequence length="188" mass="20484">MKLNIIIGSTRPGRVSPKIAKWVESAARAHGKFEVELVDLVDFNLPLLDEAAHPRMQKYEHEHSKKWSASVQAADAFVFVTPEYDYFPPAALINAIQALSLEWGYKPAGVVSYGGISGGLRSAQELRTLLGNLNAHAIPQVVPVPLFPKFISEDGVFTPNDEMNAGAKGMLDELFKWAGPLATIRSAG</sequence>
<dbReference type="InterPro" id="IPR029039">
    <property type="entry name" value="Flavoprotein-like_sf"/>
</dbReference>
<name>A0A1U9Z519_9HYPH</name>
<keyword evidence="3" id="KW-1185">Reference proteome</keyword>
<dbReference type="InterPro" id="IPR005025">
    <property type="entry name" value="FMN_Rdtase-like_dom"/>
</dbReference>
<dbReference type="STRING" id="1122214.Mame_03466"/>
<dbReference type="GO" id="GO:0010181">
    <property type="term" value="F:FMN binding"/>
    <property type="evidence" value="ECO:0007669"/>
    <property type="project" value="TreeGrafter"/>
</dbReference>
<evidence type="ECO:0000313" key="2">
    <source>
        <dbReference type="EMBL" id="AQZ52771.1"/>
    </source>
</evidence>
<accession>A0A1U9Z519</accession>
<dbReference type="InterPro" id="IPR050712">
    <property type="entry name" value="NAD(P)H-dep_reductase"/>
</dbReference>